<dbReference type="Proteomes" id="UP000377595">
    <property type="component" value="Unassembled WGS sequence"/>
</dbReference>
<proteinExistence type="predicted"/>
<gene>
    <name evidence="1" type="ORF">Aple_003670</name>
</gene>
<dbReference type="InterPro" id="IPR036291">
    <property type="entry name" value="NAD(P)-bd_dom_sf"/>
</dbReference>
<dbReference type="Gene3D" id="3.40.50.720">
    <property type="entry name" value="NAD(P)-binding Rossmann-like Domain"/>
    <property type="match status" value="1"/>
</dbReference>
<organism evidence="1 2">
    <name type="scientific">Acrocarpospora pleiomorpha</name>
    <dbReference type="NCBI Taxonomy" id="90975"/>
    <lineage>
        <taxon>Bacteria</taxon>
        <taxon>Bacillati</taxon>
        <taxon>Actinomycetota</taxon>
        <taxon>Actinomycetes</taxon>
        <taxon>Streptosporangiales</taxon>
        <taxon>Streptosporangiaceae</taxon>
        <taxon>Acrocarpospora</taxon>
    </lineage>
</organism>
<accession>A0A5M3X9Q6</accession>
<dbReference type="PANTHER" id="PTHR42808">
    <property type="entry name" value="HYDROXYSTEROID DEHYDROGENASE-LIKE PROTEIN 2"/>
    <property type="match status" value="1"/>
</dbReference>
<sequence>MLSRACLPHLKRAPDPHILTLSSPLNLSNRWLGAHPGYMLAKFGMTLATLGLAAEFAADGIAANCLWPRTLIATDAVANILGGDESMRRSRWPEIMVLPPM</sequence>
<keyword evidence="2" id="KW-1185">Reference proteome</keyword>
<evidence type="ECO:0000313" key="1">
    <source>
        <dbReference type="EMBL" id="GES17472.1"/>
    </source>
</evidence>
<name>A0A5M3X9Q6_9ACTN</name>
<protein>
    <recommendedName>
        <fullName evidence="3">Short chain dehydrogenase</fullName>
    </recommendedName>
</protein>
<dbReference type="AlphaFoldDB" id="A0A5M3X9Q6"/>
<dbReference type="EMBL" id="BLAF01000004">
    <property type="protein sequence ID" value="GES17472.1"/>
    <property type="molecule type" value="Genomic_DNA"/>
</dbReference>
<dbReference type="SUPFAM" id="SSF51735">
    <property type="entry name" value="NAD(P)-binding Rossmann-fold domains"/>
    <property type="match status" value="1"/>
</dbReference>
<reference evidence="1 2" key="1">
    <citation type="submission" date="2019-10" db="EMBL/GenBank/DDBJ databases">
        <title>Whole genome shotgun sequence of Acrocarpospora pleiomorpha NBRC 16267.</title>
        <authorList>
            <person name="Ichikawa N."/>
            <person name="Kimura A."/>
            <person name="Kitahashi Y."/>
            <person name="Komaki H."/>
            <person name="Oguchi A."/>
        </authorList>
    </citation>
    <scope>NUCLEOTIDE SEQUENCE [LARGE SCALE GENOMIC DNA]</scope>
    <source>
        <strain evidence="1 2">NBRC 16267</strain>
    </source>
</reference>
<comment type="caution">
    <text evidence="1">The sequence shown here is derived from an EMBL/GenBank/DDBJ whole genome shotgun (WGS) entry which is preliminary data.</text>
</comment>
<evidence type="ECO:0008006" key="3">
    <source>
        <dbReference type="Google" id="ProtNLM"/>
    </source>
</evidence>
<evidence type="ECO:0000313" key="2">
    <source>
        <dbReference type="Proteomes" id="UP000377595"/>
    </source>
</evidence>
<dbReference type="InterPro" id="IPR051935">
    <property type="entry name" value="HSDL2"/>
</dbReference>
<dbReference type="PANTHER" id="PTHR42808:SF3">
    <property type="entry name" value="HYDROXYSTEROID DEHYDROGENASE-LIKE PROTEIN 2"/>
    <property type="match status" value="1"/>
</dbReference>